<dbReference type="Proteomes" id="UP000190395">
    <property type="component" value="Unassembled WGS sequence"/>
</dbReference>
<accession>A0A1T4M0G6</accession>
<dbReference type="AlphaFoldDB" id="A0A1T4M0G6"/>
<organism evidence="1 2">
    <name type="scientific">Treponema berlinense</name>
    <dbReference type="NCBI Taxonomy" id="225004"/>
    <lineage>
        <taxon>Bacteria</taxon>
        <taxon>Pseudomonadati</taxon>
        <taxon>Spirochaetota</taxon>
        <taxon>Spirochaetia</taxon>
        <taxon>Spirochaetales</taxon>
        <taxon>Treponemataceae</taxon>
        <taxon>Treponema</taxon>
    </lineage>
</organism>
<name>A0A1T4M0G6_9SPIR</name>
<sequence>MILFVFEGENREPTLFKTLEYLYFSKNKQIRICSYKNNIYDLYKRMNETDEPEDIVSILKNKLVADKDNPLKEIRRRSDFSQIYLFFDYDSHNNKDQNISDSQIQKMLDFFNDESSDYGKLFINYPMVESIRYVKNPLPDNDYFSYTTQINLGKKFKEKANSESFYKNLDFITFRINLKTLSLKIPEEKERIEKIRQNWELLLKMNVQKANFICTDKNDFPENEEDISQDKIFKNQLEKYIEPKREVAILNSFPLFLFEYKDKLK</sequence>
<evidence type="ECO:0000313" key="2">
    <source>
        <dbReference type="Proteomes" id="UP000190395"/>
    </source>
</evidence>
<dbReference type="GeneID" id="303366975"/>
<evidence type="ECO:0008006" key="3">
    <source>
        <dbReference type="Google" id="ProtNLM"/>
    </source>
</evidence>
<dbReference type="EMBL" id="FUXC01000003">
    <property type="protein sequence ID" value="SJZ60479.1"/>
    <property type="molecule type" value="Genomic_DNA"/>
</dbReference>
<dbReference type="RefSeq" id="WP_078930466.1">
    <property type="nucleotide sequence ID" value="NZ_FUXC01000003.1"/>
</dbReference>
<dbReference type="STRING" id="225004.SAMN02745152_00713"/>
<proteinExistence type="predicted"/>
<reference evidence="1 2" key="1">
    <citation type="submission" date="2017-02" db="EMBL/GenBank/DDBJ databases">
        <authorList>
            <person name="Peterson S.W."/>
        </authorList>
    </citation>
    <scope>NUCLEOTIDE SEQUENCE [LARGE SCALE GENOMIC DNA]</scope>
    <source>
        <strain evidence="1 2">ATCC BAA-909</strain>
    </source>
</reference>
<evidence type="ECO:0000313" key="1">
    <source>
        <dbReference type="EMBL" id="SJZ60479.1"/>
    </source>
</evidence>
<gene>
    <name evidence="1" type="ORF">SAMN02745152_00713</name>
</gene>
<keyword evidence="2" id="KW-1185">Reference proteome</keyword>
<dbReference type="OrthoDB" id="9796831at2"/>
<protein>
    <recommendedName>
        <fullName evidence="3">RloB-like protein</fullName>
    </recommendedName>
</protein>